<reference evidence="2" key="1">
    <citation type="submission" date="2015-04" db="UniProtKB">
        <authorList>
            <consortium name="EnsemblPlants"/>
        </authorList>
    </citation>
    <scope>IDENTIFICATION</scope>
</reference>
<evidence type="ECO:0000313" key="2">
    <source>
        <dbReference type="EnsemblPlants" id="OMERI06G21710.1"/>
    </source>
</evidence>
<dbReference type="EnsemblPlants" id="OMERI06G21710.1">
    <property type="protein sequence ID" value="OMERI06G21710.1"/>
    <property type="gene ID" value="OMERI06G21710"/>
</dbReference>
<evidence type="ECO:0000313" key="3">
    <source>
        <dbReference type="Proteomes" id="UP000008021"/>
    </source>
</evidence>
<feature type="region of interest" description="Disordered" evidence="1">
    <location>
        <begin position="87"/>
        <end position="158"/>
    </location>
</feature>
<dbReference type="Gramene" id="OMERI06G21710.1">
    <property type="protein sequence ID" value="OMERI06G21710.1"/>
    <property type="gene ID" value="OMERI06G21710"/>
</dbReference>
<accession>A0A0E0E3Y9</accession>
<feature type="compositionally biased region" description="Pro residues" evidence="1">
    <location>
        <begin position="94"/>
        <end position="110"/>
    </location>
</feature>
<dbReference type="HOGENOM" id="CLU_1301430_0_0_1"/>
<name>A0A0E0E3Y9_9ORYZ</name>
<keyword evidence="3" id="KW-1185">Reference proteome</keyword>
<dbReference type="AlphaFoldDB" id="A0A0E0E3Y9"/>
<proteinExistence type="predicted"/>
<evidence type="ECO:0000256" key="1">
    <source>
        <dbReference type="SAM" id="MobiDB-lite"/>
    </source>
</evidence>
<sequence>MHALGALAVTYGPAPDFRPFFVLGQPSGLRAFFVLGWPRHGPMAVPCRAVQRASTYGPGTAQLRPIAVPCWACFPSCWAIVPWAGPRKHGPSPSSAPPLPLALPAIPPPAGNGACDGGRPGRQRQPSPAGNRGGRAGQAVGSRGARGPWRSLQNSRASTTVGGAKELVSLNGDGHGAVFAGADSTALLPSPSPEPAVSAACIGALVLPHPAR</sequence>
<protein>
    <submittedName>
        <fullName evidence="2">Uncharacterized protein</fullName>
    </submittedName>
</protein>
<reference evidence="2" key="2">
    <citation type="submission" date="2018-05" db="EMBL/GenBank/DDBJ databases">
        <title>OmerRS3 (Oryza meridionalis Reference Sequence Version 3).</title>
        <authorList>
            <person name="Zhang J."/>
            <person name="Kudrna D."/>
            <person name="Lee S."/>
            <person name="Talag J."/>
            <person name="Welchert J."/>
            <person name="Wing R.A."/>
        </authorList>
    </citation>
    <scope>NUCLEOTIDE SEQUENCE [LARGE SCALE GENOMIC DNA]</scope>
    <source>
        <strain evidence="2">cv. OR44</strain>
    </source>
</reference>
<dbReference type="Proteomes" id="UP000008021">
    <property type="component" value="Chromosome 6"/>
</dbReference>
<organism evidence="2">
    <name type="scientific">Oryza meridionalis</name>
    <dbReference type="NCBI Taxonomy" id="40149"/>
    <lineage>
        <taxon>Eukaryota</taxon>
        <taxon>Viridiplantae</taxon>
        <taxon>Streptophyta</taxon>
        <taxon>Embryophyta</taxon>
        <taxon>Tracheophyta</taxon>
        <taxon>Spermatophyta</taxon>
        <taxon>Magnoliopsida</taxon>
        <taxon>Liliopsida</taxon>
        <taxon>Poales</taxon>
        <taxon>Poaceae</taxon>
        <taxon>BOP clade</taxon>
        <taxon>Oryzoideae</taxon>
        <taxon>Oryzeae</taxon>
        <taxon>Oryzinae</taxon>
        <taxon>Oryza</taxon>
    </lineage>
</organism>